<name>A0AAE0L127_9CHLO</name>
<keyword evidence="2" id="KW-1185">Reference proteome</keyword>
<dbReference type="PANTHER" id="PTHR11319">
    <property type="entry name" value="G PROTEIN-COUPLED RECEPTOR-RELATED"/>
    <property type="match status" value="1"/>
</dbReference>
<gene>
    <name evidence="1" type="ORF">CYMTET_23481</name>
</gene>
<proteinExistence type="predicted"/>
<organism evidence="1 2">
    <name type="scientific">Cymbomonas tetramitiformis</name>
    <dbReference type="NCBI Taxonomy" id="36881"/>
    <lineage>
        <taxon>Eukaryota</taxon>
        <taxon>Viridiplantae</taxon>
        <taxon>Chlorophyta</taxon>
        <taxon>Pyramimonadophyceae</taxon>
        <taxon>Pyramimonadales</taxon>
        <taxon>Pyramimonadaceae</taxon>
        <taxon>Cymbomonas</taxon>
    </lineage>
</organism>
<evidence type="ECO:0000313" key="1">
    <source>
        <dbReference type="EMBL" id="KAK3267992.1"/>
    </source>
</evidence>
<protein>
    <recommendedName>
        <fullName evidence="3">Right handed beta helix domain-containing protein</fullName>
    </recommendedName>
</protein>
<accession>A0AAE0L127</accession>
<reference evidence="1 2" key="1">
    <citation type="journal article" date="2015" name="Genome Biol. Evol.">
        <title>Comparative Genomics of a Bacterivorous Green Alga Reveals Evolutionary Causalities and Consequences of Phago-Mixotrophic Mode of Nutrition.</title>
        <authorList>
            <person name="Burns J.A."/>
            <person name="Paasch A."/>
            <person name="Narechania A."/>
            <person name="Kim E."/>
        </authorList>
    </citation>
    <scope>NUCLEOTIDE SEQUENCE [LARGE SCALE GENOMIC DNA]</scope>
    <source>
        <strain evidence="1 2">PLY_AMNH</strain>
    </source>
</reference>
<dbReference type="SUPFAM" id="SSF51126">
    <property type="entry name" value="Pectin lyase-like"/>
    <property type="match status" value="2"/>
</dbReference>
<evidence type="ECO:0000313" key="2">
    <source>
        <dbReference type="Proteomes" id="UP001190700"/>
    </source>
</evidence>
<dbReference type="EMBL" id="LGRX02012077">
    <property type="protein sequence ID" value="KAK3267992.1"/>
    <property type="molecule type" value="Genomic_DNA"/>
</dbReference>
<dbReference type="Proteomes" id="UP001190700">
    <property type="component" value="Unassembled WGS sequence"/>
</dbReference>
<evidence type="ECO:0008006" key="3">
    <source>
        <dbReference type="Google" id="ProtNLM"/>
    </source>
</evidence>
<dbReference type="InterPro" id="IPR011050">
    <property type="entry name" value="Pectin_lyase_fold/virulence"/>
</dbReference>
<dbReference type="AlphaFoldDB" id="A0AAE0L127"/>
<comment type="caution">
    <text evidence="1">The sequence shown here is derived from an EMBL/GenBank/DDBJ whole genome shotgun (WGS) entry which is preliminary data.</text>
</comment>
<dbReference type="PANTHER" id="PTHR11319:SF35">
    <property type="entry name" value="OUTER MEMBRANE PROTEIN PMPC-RELATED"/>
    <property type="match status" value="1"/>
</dbReference>
<sequence>MCYDDTVGFNCSVYASEAWCDTNGLTGEGWVEEWGAFDEWSHSLADEHCENSKRYSTPSYACCECGGGCVSDLPTCAPGTHIHADVVTVTKESPNVTWRIIEILDDTQDVITEENNFNSHWNYATEICLRSNGSFALQVEGSNSSFNDGSHVSVWITRDNASCALVFEETGKEQSEFVFTVKSSACEESEVPASMQGDSVATIVASNSFYAGSQLADLLQQGVEAINLQTSVLVHSVLPTLIRPLVLTGQCEANGGSYTYVEATDTSSSKCYLDGLSKTSLLRLKNNALTVSNIVLRNAHDLAIDGRNYSVITIEGCLITGTFSASENSSTVFADEHTNVTVIDSLFVSNEHRGALPAAISVWQASTLTMNNVTFYSNLGKVVAMGIGTYVDVHACTFMKNDSGNETALIQTSANWTCYGCVFMNNSVTSQKGMFSLVHDNGLLKLQDCLVNNTLGVNGGLVHTIKSDITIVFERCTLSCFEVSNNGGIIYVGDEGTNVNITVTDCNIFRNHADQSGGVFYISAYAHVILSNSVIQENGALLGDGGVYYSGWGVDMTVFNSSISYNRVSSTQGLGGWIYAHRSMKLNAAFSRFENNQAYDGGAFYCTHSADTFEIPNHDHDHEEQHEGEETMEEEVVMHYPLMELNNCFLRGNAAANDGGAIFMSAPPPLPHERPGGAAAVVNVS</sequence>